<dbReference type="Gene3D" id="3.40.50.11200">
    <property type="match status" value="1"/>
</dbReference>
<sequence>MPSLILPYTRHKTFISYHHDDEAEVCSFIDHFDHDHDILISRGIGASMAGDVIDSTDADYIKQRIRTLYLRDSTVTLVLVGRHTWTRRFVDWEIAASLRNTSTSSRNGLLAITLPSAADYAGKRVPDRINDNLDGDKGYARWMKYPQSAAALAQMIEEAYMRRSTHTLSVDNSRPLSSRNRSA</sequence>
<name>A0A6I4P3S6_9MICO</name>
<evidence type="ECO:0000259" key="1">
    <source>
        <dbReference type="Pfam" id="PF08937"/>
    </source>
</evidence>
<feature type="domain" description="Thoeris protein ThsB TIR-like" evidence="1">
    <location>
        <begin position="14"/>
        <end position="118"/>
    </location>
</feature>
<dbReference type="Pfam" id="PF08937">
    <property type="entry name" value="ThsB_TIR"/>
    <property type="match status" value="1"/>
</dbReference>
<dbReference type="RefSeq" id="WP_160423241.1">
    <property type="nucleotide sequence ID" value="NZ_WSTA01000014.1"/>
</dbReference>
<organism evidence="2 3">
    <name type="scientific">Agromyces seonyuensis</name>
    <dbReference type="NCBI Taxonomy" id="2662446"/>
    <lineage>
        <taxon>Bacteria</taxon>
        <taxon>Bacillati</taxon>
        <taxon>Actinomycetota</taxon>
        <taxon>Actinomycetes</taxon>
        <taxon>Micrococcales</taxon>
        <taxon>Microbacteriaceae</taxon>
        <taxon>Agromyces</taxon>
    </lineage>
</organism>
<protein>
    <recommendedName>
        <fullName evidence="1">Thoeris protein ThsB TIR-like domain-containing protein</fullName>
    </recommendedName>
</protein>
<comment type="caution">
    <text evidence="2">The sequence shown here is derived from an EMBL/GenBank/DDBJ whole genome shotgun (WGS) entry which is preliminary data.</text>
</comment>
<proteinExistence type="predicted"/>
<accession>A0A6I4P3S6</accession>
<evidence type="ECO:0000313" key="3">
    <source>
        <dbReference type="Proteomes" id="UP000438182"/>
    </source>
</evidence>
<reference evidence="2 3" key="1">
    <citation type="submission" date="2019-12" db="EMBL/GenBank/DDBJ databases">
        <authorList>
            <person name="Kim Y.S."/>
        </authorList>
    </citation>
    <scope>NUCLEOTIDE SEQUENCE [LARGE SCALE GENOMIC DNA]</scope>
    <source>
        <strain evidence="2 3">MMS17-SY077</strain>
    </source>
</reference>
<dbReference type="Proteomes" id="UP000438182">
    <property type="component" value="Unassembled WGS sequence"/>
</dbReference>
<dbReference type="EMBL" id="WSTA01000014">
    <property type="protein sequence ID" value="MWB97894.1"/>
    <property type="molecule type" value="Genomic_DNA"/>
</dbReference>
<keyword evidence="3" id="KW-1185">Reference proteome</keyword>
<gene>
    <name evidence="2" type="ORF">GB864_04935</name>
</gene>
<dbReference type="AlphaFoldDB" id="A0A6I4P3S6"/>
<dbReference type="InterPro" id="IPR015032">
    <property type="entry name" value="ThsB__TIR-like_domain"/>
</dbReference>
<evidence type="ECO:0000313" key="2">
    <source>
        <dbReference type="EMBL" id="MWB97894.1"/>
    </source>
</evidence>